<protein>
    <recommendedName>
        <fullName evidence="6">Secreted protein</fullName>
    </recommendedName>
</protein>
<feature type="compositionally biased region" description="Basic and acidic residues" evidence="2">
    <location>
        <begin position="77"/>
        <end position="97"/>
    </location>
</feature>
<evidence type="ECO:0000256" key="2">
    <source>
        <dbReference type="SAM" id="MobiDB-lite"/>
    </source>
</evidence>
<organism evidence="4 5">
    <name type="scientific">Candidatus Magnetaquiglobus chichijimensis</name>
    <dbReference type="NCBI Taxonomy" id="3141448"/>
    <lineage>
        <taxon>Bacteria</taxon>
        <taxon>Pseudomonadati</taxon>
        <taxon>Pseudomonadota</taxon>
        <taxon>Magnetococcia</taxon>
        <taxon>Magnetococcales</taxon>
        <taxon>Candidatus Magnetaquicoccaceae</taxon>
        <taxon>Candidatus Magnetaquiglobus</taxon>
    </lineage>
</organism>
<comment type="caution">
    <text evidence="4">The sequence shown here is derived from an EMBL/GenBank/DDBJ whole genome shotgun (WGS) entry which is preliminary data.</text>
</comment>
<feature type="region of interest" description="Disordered" evidence="2">
    <location>
        <begin position="24"/>
        <end position="54"/>
    </location>
</feature>
<reference evidence="4 5" key="1">
    <citation type="submission" date="2024-09" db="EMBL/GenBank/DDBJ databases">
        <title>Draft genome sequence of Candidatus Magnetaquicoccaceae bacterium FCR-1.</title>
        <authorList>
            <person name="Shimoshige H."/>
            <person name="Shimamura S."/>
            <person name="Taoka A."/>
            <person name="Kobayashi H."/>
            <person name="Maekawa T."/>
        </authorList>
    </citation>
    <scope>NUCLEOTIDE SEQUENCE [LARGE SCALE GENOMIC DNA]</scope>
    <source>
        <strain evidence="4 5">FCR-1</strain>
    </source>
</reference>
<evidence type="ECO:0000256" key="3">
    <source>
        <dbReference type="SAM" id="SignalP"/>
    </source>
</evidence>
<evidence type="ECO:0000313" key="4">
    <source>
        <dbReference type="EMBL" id="GAB0056033.1"/>
    </source>
</evidence>
<feature type="region of interest" description="Disordered" evidence="2">
    <location>
        <begin position="166"/>
        <end position="192"/>
    </location>
</feature>
<dbReference type="RefSeq" id="WP_420903744.1">
    <property type="nucleotide sequence ID" value="NZ_BAAFGK010000001.1"/>
</dbReference>
<evidence type="ECO:0000313" key="5">
    <source>
        <dbReference type="Proteomes" id="UP001628193"/>
    </source>
</evidence>
<feature type="signal peptide" evidence="3">
    <location>
        <begin position="1"/>
        <end position="20"/>
    </location>
</feature>
<keyword evidence="3" id="KW-0732">Signal</keyword>
<keyword evidence="5" id="KW-1185">Reference proteome</keyword>
<feature type="compositionally biased region" description="Basic and acidic residues" evidence="2">
    <location>
        <begin position="34"/>
        <end position="54"/>
    </location>
</feature>
<sequence length="227" mass="24728">MKLFYSLCLALLLVAVPLTAAWSDEPGPATPKANKAEAAKGKEAARAAQARKDKEHVRQVVLAKKQQRMAKAQVAKRPTDKTMDLKAKTKTKPDAKAAARKNARKPTQTARKPGGAPGPLGIRTWTYPESNEARTKKLNELAGHIRAAENAYDAENAKYQKLLKSSKEQAKPTAKAGSTPDPKAAPSPDMQLAASQQRLTEIMQKLDSLHHHRGEVADIVFLKTVKN</sequence>
<name>A0ABQ0C586_9PROT</name>
<dbReference type="EMBL" id="BAAFGK010000001">
    <property type="protein sequence ID" value="GAB0056033.1"/>
    <property type="molecule type" value="Genomic_DNA"/>
</dbReference>
<gene>
    <name evidence="4" type="ORF">SIID45300_00332</name>
</gene>
<dbReference type="Proteomes" id="UP001628193">
    <property type="component" value="Unassembled WGS sequence"/>
</dbReference>
<feature type="region of interest" description="Disordered" evidence="2">
    <location>
        <begin position="69"/>
        <end position="125"/>
    </location>
</feature>
<accession>A0ABQ0C586</accession>
<feature type="chain" id="PRO_5046142392" description="Secreted protein" evidence="3">
    <location>
        <begin position="21"/>
        <end position="227"/>
    </location>
</feature>
<proteinExistence type="predicted"/>
<keyword evidence="1" id="KW-0175">Coiled coil</keyword>
<evidence type="ECO:0000256" key="1">
    <source>
        <dbReference type="SAM" id="Coils"/>
    </source>
</evidence>
<feature type="coiled-coil region" evidence="1">
    <location>
        <begin position="138"/>
        <end position="165"/>
    </location>
</feature>
<evidence type="ECO:0008006" key="6">
    <source>
        <dbReference type="Google" id="ProtNLM"/>
    </source>
</evidence>